<evidence type="ECO:0000313" key="2">
    <source>
        <dbReference type="EMBL" id="KAH9290007.1"/>
    </source>
</evidence>
<feature type="region of interest" description="Disordered" evidence="1">
    <location>
        <begin position="1"/>
        <end position="22"/>
    </location>
</feature>
<name>A0AA38F6D8_TAXCH</name>
<organism evidence="2 3">
    <name type="scientific">Taxus chinensis</name>
    <name type="common">Chinese yew</name>
    <name type="synonym">Taxus wallichiana var. chinensis</name>
    <dbReference type="NCBI Taxonomy" id="29808"/>
    <lineage>
        <taxon>Eukaryota</taxon>
        <taxon>Viridiplantae</taxon>
        <taxon>Streptophyta</taxon>
        <taxon>Embryophyta</taxon>
        <taxon>Tracheophyta</taxon>
        <taxon>Spermatophyta</taxon>
        <taxon>Pinopsida</taxon>
        <taxon>Pinidae</taxon>
        <taxon>Conifers II</taxon>
        <taxon>Cupressales</taxon>
        <taxon>Taxaceae</taxon>
        <taxon>Taxus</taxon>
    </lineage>
</organism>
<dbReference type="EMBL" id="JAHRHJ020003813">
    <property type="protein sequence ID" value="KAH9290007.1"/>
    <property type="molecule type" value="Genomic_DNA"/>
</dbReference>
<proteinExistence type="predicted"/>
<evidence type="ECO:0000313" key="3">
    <source>
        <dbReference type="Proteomes" id="UP000824469"/>
    </source>
</evidence>
<accession>A0AA38F6D8</accession>
<feature type="non-terminal residue" evidence="2">
    <location>
        <position position="54"/>
    </location>
</feature>
<keyword evidence="3" id="KW-1185">Reference proteome</keyword>
<dbReference type="AlphaFoldDB" id="A0AA38F6D8"/>
<comment type="caution">
    <text evidence="2">The sequence shown here is derived from an EMBL/GenBank/DDBJ whole genome shotgun (WGS) entry which is preliminary data.</text>
</comment>
<gene>
    <name evidence="2" type="ORF">KI387_034124</name>
</gene>
<sequence length="54" mass="6450">MQGKNRDKKTKLRLVSEKTKREKEEQHHEEAWWIKNFVSKVAFSALYASITTDK</sequence>
<reference evidence="2 3" key="1">
    <citation type="journal article" date="2021" name="Nat. Plants">
        <title>The Taxus genome provides insights into paclitaxel biosynthesis.</title>
        <authorList>
            <person name="Xiong X."/>
            <person name="Gou J."/>
            <person name="Liao Q."/>
            <person name="Li Y."/>
            <person name="Zhou Q."/>
            <person name="Bi G."/>
            <person name="Li C."/>
            <person name="Du R."/>
            <person name="Wang X."/>
            <person name="Sun T."/>
            <person name="Guo L."/>
            <person name="Liang H."/>
            <person name="Lu P."/>
            <person name="Wu Y."/>
            <person name="Zhang Z."/>
            <person name="Ro D.K."/>
            <person name="Shang Y."/>
            <person name="Huang S."/>
            <person name="Yan J."/>
        </authorList>
    </citation>
    <scope>NUCLEOTIDE SEQUENCE [LARGE SCALE GENOMIC DNA]</scope>
    <source>
        <strain evidence="2">Ta-2019</strain>
    </source>
</reference>
<protein>
    <submittedName>
        <fullName evidence="2">Uncharacterized protein</fullName>
    </submittedName>
</protein>
<dbReference type="Proteomes" id="UP000824469">
    <property type="component" value="Unassembled WGS sequence"/>
</dbReference>
<feature type="compositionally biased region" description="Basic residues" evidence="1">
    <location>
        <begin position="1"/>
        <end position="12"/>
    </location>
</feature>
<evidence type="ECO:0000256" key="1">
    <source>
        <dbReference type="SAM" id="MobiDB-lite"/>
    </source>
</evidence>